<evidence type="ECO:0000313" key="1">
    <source>
        <dbReference type="EMBL" id="PMD18522.1"/>
    </source>
</evidence>
<name>A0A2J6PWW2_9HELO</name>
<sequence>MDGREFSSPVCYLDYDHETSAATPVQPNFCIACTAFISSLYTTSTQKNEASLEAPSTEDKFKFIMNQNGWVYTSTENIVETAVKGCPLCMAVVRNLTGESRERLMAREELEAGRGFGWCESRVTMDSGQQIKAPYARTYIISTRDIYSNTLALHSLPTLAHPLHTFLTFTSLINPNLKTFHLTFWIHKGDNLLQNI</sequence>
<gene>
    <name evidence="1" type="ORF">NA56DRAFT_706757</name>
</gene>
<accession>A0A2J6PWW2</accession>
<dbReference type="EMBL" id="KZ613494">
    <property type="protein sequence ID" value="PMD18522.1"/>
    <property type="molecule type" value="Genomic_DNA"/>
</dbReference>
<organism evidence="1 2">
    <name type="scientific">Hyaloscypha hepaticicola</name>
    <dbReference type="NCBI Taxonomy" id="2082293"/>
    <lineage>
        <taxon>Eukaryota</taxon>
        <taxon>Fungi</taxon>
        <taxon>Dikarya</taxon>
        <taxon>Ascomycota</taxon>
        <taxon>Pezizomycotina</taxon>
        <taxon>Leotiomycetes</taxon>
        <taxon>Helotiales</taxon>
        <taxon>Hyaloscyphaceae</taxon>
        <taxon>Hyaloscypha</taxon>
    </lineage>
</organism>
<dbReference type="OrthoDB" id="10545361at2759"/>
<keyword evidence="2" id="KW-1185">Reference proteome</keyword>
<dbReference type="Proteomes" id="UP000235672">
    <property type="component" value="Unassembled WGS sequence"/>
</dbReference>
<protein>
    <submittedName>
        <fullName evidence="1">Uncharacterized protein</fullName>
    </submittedName>
</protein>
<proteinExistence type="predicted"/>
<evidence type="ECO:0000313" key="2">
    <source>
        <dbReference type="Proteomes" id="UP000235672"/>
    </source>
</evidence>
<dbReference type="AlphaFoldDB" id="A0A2J6PWW2"/>
<reference evidence="1 2" key="1">
    <citation type="submission" date="2016-05" db="EMBL/GenBank/DDBJ databases">
        <title>A degradative enzymes factory behind the ericoid mycorrhizal symbiosis.</title>
        <authorList>
            <consortium name="DOE Joint Genome Institute"/>
            <person name="Martino E."/>
            <person name="Morin E."/>
            <person name="Grelet G."/>
            <person name="Kuo A."/>
            <person name="Kohler A."/>
            <person name="Daghino S."/>
            <person name="Barry K."/>
            <person name="Choi C."/>
            <person name="Cichocki N."/>
            <person name="Clum A."/>
            <person name="Copeland A."/>
            <person name="Hainaut M."/>
            <person name="Haridas S."/>
            <person name="Labutti K."/>
            <person name="Lindquist E."/>
            <person name="Lipzen A."/>
            <person name="Khouja H.-R."/>
            <person name="Murat C."/>
            <person name="Ohm R."/>
            <person name="Olson A."/>
            <person name="Spatafora J."/>
            <person name="Veneault-Fourrey C."/>
            <person name="Henrissat B."/>
            <person name="Grigoriev I."/>
            <person name="Martin F."/>
            <person name="Perotto S."/>
        </authorList>
    </citation>
    <scope>NUCLEOTIDE SEQUENCE [LARGE SCALE GENOMIC DNA]</scope>
    <source>
        <strain evidence="1 2">UAMH 7357</strain>
    </source>
</reference>